<organism evidence="2 3">
    <name type="scientific">Corynebacterium jeikeium (strain K411)</name>
    <dbReference type="NCBI Taxonomy" id="306537"/>
    <lineage>
        <taxon>Bacteria</taxon>
        <taxon>Bacillati</taxon>
        <taxon>Actinomycetota</taxon>
        <taxon>Actinomycetes</taxon>
        <taxon>Mycobacteriales</taxon>
        <taxon>Corynebacteriaceae</taxon>
        <taxon>Corynebacterium</taxon>
    </lineage>
</organism>
<dbReference type="AlphaFoldDB" id="Q4JT36"/>
<proteinExistence type="predicted"/>
<evidence type="ECO:0000313" key="2">
    <source>
        <dbReference type="EMBL" id="CAI38021.1"/>
    </source>
</evidence>
<reference evidence="2 3" key="1">
    <citation type="journal article" date="2005" name="J. Bacteriol.">
        <title>Complete genome sequence and analysis of the multiresistant nosocomial pathogen Corynebacterium jeikeium K411, a lipid-requiring bacterium of the human skin flora.</title>
        <authorList>
            <person name="Tauch A."/>
            <person name="Kaiser O."/>
            <person name="Hain T."/>
            <person name="Goesmann A."/>
            <person name="Weisshaar B."/>
            <person name="Albersmeier A."/>
            <person name="Bekel T."/>
            <person name="Bischoff N."/>
            <person name="Brune I."/>
            <person name="Chakraborty T."/>
            <person name="Kalinowski J."/>
            <person name="Meyer F."/>
            <person name="Rupp O."/>
            <person name="Schneiker S."/>
            <person name="Viehoever P."/>
            <person name="Puehler A."/>
        </authorList>
    </citation>
    <scope>NUCLEOTIDE SEQUENCE [LARGE SCALE GENOMIC DNA]</scope>
    <source>
        <strain evidence="2 3">K411</strain>
    </source>
</reference>
<name>Q4JT36_CORJK</name>
<dbReference type="STRING" id="306537.jk1843"/>
<feature type="transmembrane region" description="Helical" evidence="1">
    <location>
        <begin position="6"/>
        <end position="25"/>
    </location>
</feature>
<accession>Q4JT36</accession>
<keyword evidence="1" id="KW-0812">Transmembrane</keyword>
<protein>
    <submittedName>
        <fullName evidence="2">Uncharacterized protein</fullName>
    </submittedName>
</protein>
<evidence type="ECO:0000313" key="3">
    <source>
        <dbReference type="Proteomes" id="UP000000545"/>
    </source>
</evidence>
<dbReference type="HOGENOM" id="CLU_1640918_0_0_11"/>
<dbReference type="Proteomes" id="UP000000545">
    <property type="component" value="Chromosome"/>
</dbReference>
<gene>
    <name evidence="2" type="ordered locus">jk1843</name>
</gene>
<dbReference type="KEGG" id="cjk:jk1843"/>
<keyword evidence="1" id="KW-0472">Membrane</keyword>
<sequence>MSIGMMQFLSFLMGLACVIGFRLYLGSENKKIVAHNQRINDVVDGHRAAVLRARSEWESKCDSISSEWAKRNIDAGCEMERRFTELVGVPLSGKGASEFWAAPTTKREAHEWAELLKRDRVDPPSKDDYFEPSRIQVNPRMPGWYRERFESSYRAVVPHEL</sequence>
<keyword evidence="1" id="KW-1133">Transmembrane helix</keyword>
<evidence type="ECO:0000256" key="1">
    <source>
        <dbReference type="SAM" id="Phobius"/>
    </source>
</evidence>
<keyword evidence="3" id="KW-1185">Reference proteome</keyword>
<dbReference type="EMBL" id="CR931997">
    <property type="protein sequence ID" value="CAI38021.1"/>
    <property type="molecule type" value="Genomic_DNA"/>
</dbReference>